<evidence type="ECO:0000313" key="3">
    <source>
        <dbReference type="Proteomes" id="UP000806522"/>
    </source>
</evidence>
<keyword evidence="1" id="KW-0472">Membrane</keyword>
<feature type="transmembrane region" description="Helical" evidence="1">
    <location>
        <begin position="106"/>
        <end position="125"/>
    </location>
</feature>
<feature type="transmembrane region" description="Helical" evidence="1">
    <location>
        <begin position="75"/>
        <end position="94"/>
    </location>
</feature>
<dbReference type="AlphaFoldDB" id="A0A9D5P1W7"/>
<sequence>MESRFEITIILSLIIAIATMLYAYRKKSDREDSLFGNCDSLVDKVAVFVFSAFYILPSLGITFILLAWWKVDYLLIVFLLIGGWIIIPLALVTIYASRKLCCFRHFATLGITAFNIVFFLLFLALEYPQRRCNPDIMQSYYESHKVELDSLCNYARSIVDRKNLQPRLDALGCFSVHVLSENKGAVEIGFRRVSMSAYYFIIFPDTMGNENYKHYQNDVRYIPYNHRVVFEYGSPAFGDIKFPGRDEYLKK</sequence>
<evidence type="ECO:0000313" key="2">
    <source>
        <dbReference type="EMBL" id="MBE6271289.1"/>
    </source>
</evidence>
<accession>A0A9D5P1W7</accession>
<gene>
    <name evidence="2" type="ORF">E7101_10100</name>
</gene>
<organism evidence="2 3">
    <name type="scientific">Xylanibacter ruminicola</name>
    <name type="common">Prevotella ruminicola</name>
    <dbReference type="NCBI Taxonomy" id="839"/>
    <lineage>
        <taxon>Bacteria</taxon>
        <taxon>Pseudomonadati</taxon>
        <taxon>Bacteroidota</taxon>
        <taxon>Bacteroidia</taxon>
        <taxon>Bacteroidales</taxon>
        <taxon>Prevotellaceae</taxon>
        <taxon>Xylanibacter</taxon>
    </lineage>
</organism>
<dbReference type="Proteomes" id="UP000806522">
    <property type="component" value="Unassembled WGS sequence"/>
</dbReference>
<protein>
    <submittedName>
        <fullName evidence="2">Uncharacterized protein</fullName>
    </submittedName>
</protein>
<evidence type="ECO:0000256" key="1">
    <source>
        <dbReference type="SAM" id="Phobius"/>
    </source>
</evidence>
<reference evidence="2" key="1">
    <citation type="submission" date="2019-04" db="EMBL/GenBank/DDBJ databases">
        <title>Evolution of Biomass-Degrading Anaerobic Consortia Revealed by Metagenomics.</title>
        <authorList>
            <person name="Peng X."/>
        </authorList>
    </citation>
    <scope>NUCLEOTIDE SEQUENCE</scope>
    <source>
        <strain evidence="2">SIG140</strain>
    </source>
</reference>
<proteinExistence type="predicted"/>
<keyword evidence="1" id="KW-1133">Transmembrane helix</keyword>
<name>A0A9D5P1W7_XYLRU</name>
<feature type="transmembrane region" description="Helical" evidence="1">
    <location>
        <begin position="6"/>
        <end position="24"/>
    </location>
</feature>
<feature type="transmembrane region" description="Helical" evidence="1">
    <location>
        <begin position="45"/>
        <end position="69"/>
    </location>
</feature>
<comment type="caution">
    <text evidence="2">The sequence shown here is derived from an EMBL/GenBank/DDBJ whole genome shotgun (WGS) entry which is preliminary data.</text>
</comment>
<dbReference type="EMBL" id="SUYC01000011">
    <property type="protein sequence ID" value="MBE6271289.1"/>
    <property type="molecule type" value="Genomic_DNA"/>
</dbReference>
<keyword evidence="1" id="KW-0812">Transmembrane</keyword>